<protein>
    <recommendedName>
        <fullName evidence="11">Solute carrier family 40 protein</fullName>
    </recommendedName>
</protein>
<name>A0AAJ0FCI8_9PEZI</name>
<feature type="compositionally biased region" description="Polar residues" evidence="7">
    <location>
        <begin position="62"/>
        <end position="72"/>
    </location>
</feature>
<feature type="transmembrane region" description="Helical" evidence="8">
    <location>
        <begin position="600"/>
        <end position="622"/>
    </location>
</feature>
<evidence type="ECO:0008006" key="11">
    <source>
        <dbReference type="Google" id="ProtNLM"/>
    </source>
</evidence>
<dbReference type="EMBL" id="MU839041">
    <property type="protein sequence ID" value="KAK1762162.1"/>
    <property type="molecule type" value="Genomic_DNA"/>
</dbReference>
<dbReference type="Pfam" id="PF24681">
    <property type="entry name" value="Kelch_KLHDC2_KLHL20_DRC7"/>
    <property type="match status" value="1"/>
</dbReference>
<evidence type="ECO:0000256" key="5">
    <source>
        <dbReference type="ARBA" id="ARBA00022989"/>
    </source>
</evidence>
<keyword evidence="6 8" id="KW-0472">Membrane</keyword>
<reference evidence="9" key="1">
    <citation type="submission" date="2023-06" db="EMBL/GenBank/DDBJ databases">
        <title>Genome-scale phylogeny and comparative genomics of the fungal order Sordariales.</title>
        <authorList>
            <consortium name="Lawrence Berkeley National Laboratory"/>
            <person name="Hensen N."/>
            <person name="Bonometti L."/>
            <person name="Westerberg I."/>
            <person name="Brannstrom I.O."/>
            <person name="Guillou S."/>
            <person name="Cros-Aarteil S."/>
            <person name="Calhoun S."/>
            <person name="Haridas S."/>
            <person name="Kuo A."/>
            <person name="Mondo S."/>
            <person name="Pangilinan J."/>
            <person name="Riley R."/>
            <person name="Labutti K."/>
            <person name="Andreopoulos B."/>
            <person name="Lipzen A."/>
            <person name="Chen C."/>
            <person name="Yanf M."/>
            <person name="Daum C."/>
            <person name="Ng V."/>
            <person name="Clum A."/>
            <person name="Steindorff A."/>
            <person name="Ohm R."/>
            <person name="Martin F."/>
            <person name="Silar P."/>
            <person name="Natvig D."/>
            <person name="Lalanne C."/>
            <person name="Gautier V."/>
            <person name="Ament-Velasquez S.L."/>
            <person name="Kruys A."/>
            <person name="Hutchinson M.I."/>
            <person name="Powell A.J."/>
            <person name="Barry K."/>
            <person name="Miller A.N."/>
            <person name="Grigoriev I.V."/>
            <person name="Debuchy R."/>
            <person name="Gladieux P."/>
            <person name="Thoren M.H."/>
            <person name="Johannesson H."/>
        </authorList>
    </citation>
    <scope>NUCLEOTIDE SEQUENCE</scope>
    <source>
        <strain evidence="9">8032-3</strain>
    </source>
</reference>
<dbReference type="InterPro" id="IPR036259">
    <property type="entry name" value="MFS_trans_sf"/>
</dbReference>
<keyword evidence="3" id="KW-0813">Transport</keyword>
<dbReference type="RefSeq" id="XP_060278375.1">
    <property type="nucleotide sequence ID" value="XM_060431295.1"/>
</dbReference>
<dbReference type="GeneID" id="85314482"/>
<keyword evidence="10" id="KW-1185">Reference proteome</keyword>
<feature type="transmembrane region" description="Helical" evidence="8">
    <location>
        <begin position="660"/>
        <end position="680"/>
    </location>
</feature>
<dbReference type="Pfam" id="PF06963">
    <property type="entry name" value="FPN1"/>
    <property type="match status" value="1"/>
</dbReference>
<evidence type="ECO:0000256" key="2">
    <source>
        <dbReference type="ARBA" id="ARBA00006279"/>
    </source>
</evidence>
<evidence type="ECO:0000313" key="10">
    <source>
        <dbReference type="Proteomes" id="UP001244011"/>
    </source>
</evidence>
<dbReference type="SUPFAM" id="SSF117281">
    <property type="entry name" value="Kelch motif"/>
    <property type="match status" value="2"/>
</dbReference>
<feature type="transmembrane region" description="Helical" evidence="8">
    <location>
        <begin position="447"/>
        <end position="464"/>
    </location>
</feature>
<evidence type="ECO:0000256" key="3">
    <source>
        <dbReference type="ARBA" id="ARBA00022448"/>
    </source>
</evidence>
<dbReference type="Proteomes" id="UP001244011">
    <property type="component" value="Unassembled WGS sequence"/>
</dbReference>
<comment type="subcellular location">
    <subcellularLocation>
        <location evidence="1">Membrane</location>
        <topology evidence="1">Multi-pass membrane protein</topology>
    </subcellularLocation>
</comment>
<proteinExistence type="inferred from homology"/>
<evidence type="ECO:0000256" key="8">
    <source>
        <dbReference type="SAM" id="Phobius"/>
    </source>
</evidence>
<dbReference type="Gene3D" id="2.120.10.80">
    <property type="entry name" value="Kelch-type beta propeller"/>
    <property type="match status" value="2"/>
</dbReference>
<dbReference type="SUPFAM" id="SSF103473">
    <property type="entry name" value="MFS general substrate transporter"/>
    <property type="match status" value="1"/>
</dbReference>
<gene>
    <name evidence="9" type="ORF">QBC33DRAFT_581893</name>
</gene>
<feature type="region of interest" description="Disordered" evidence="7">
    <location>
        <begin position="59"/>
        <end position="80"/>
    </location>
</feature>
<dbReference type="InterPro" id="IPR009716">
    <property type="entry name" value="Ferroportin-1"/>
</dbReference>
<sequence length="799" mass="87066">MAPISATWTRLASSPRLQRSSQALSVLASRAYIFGGELLPRQPVDNQLDVVELHPNEGESAVSKTLPASSKAPSPRVGSPSTATHDALYLFSGRGGLSMMPIAENGALWRYTPARDTWDLIEPADPSAPFPAGRSYHCIASDGSITIFVHAGCPETGRLSDLWAFDIGSRAWTELPAAPPPARGGASVAFLDGRLYRMNGFDGETEQGGALDVYDTDTRAWSTVMFRPDGVDGPEPRSVSALVAVKVRARGHLVTMFGERDPSALGHAGAGKMLGDVWAFDVLEQKWEKVETRGDGPAPRGWFDADVVRDDGDEDAIIVHGGLAEDNSRLGDVWNDDDDNSQTISTGVDKKLRVQLYTSHFLSTWNSRLFEFGAVLFLASIFPGTLLPMSVYALVRSAAAIVFAQPIGSWIDRGDRLAVVRVSIVGQRVAVAASCVVLWILTLEITNAGTTWTLVAALILLACVEKLCSVMNLISVERDWVVVITEGKQGSRQVLNAQMRRIDLLCKLLGPLAISFVDMASTRVAIWTILCINVLSVFAEYICISRVYSAVPALRRPLPVDTEHPDRRSTESQMCCSLKSILPISPLVHYFRHSALLPSFSLALLYLTVLSFSGQMITFLMSVGYTSFHVGIIRTLSTVLEVSATWVAPHLMARIGTVRGGLWSLSWLMIWLAAGVSWFFADSHSSTPDARVSAAGLAVCVALSRLGLWVFDLCAQSLIQEEVEAEYRGTFSTVEAAFQNLFELASFATTIVFSRPEQFRWPVLISVVAVYTAGGMHALFVRKRRGHLFHSPPCMGCKP</sequence>
<dbReference type="InterPro" id="IPR015915">
    <property type="entry name" value="Kelch-typ_b-propeller"/>
</dbReference>
<dbReference type="GO" id="GO:0016020">
    <property type="term" value="C:membrane"/>
    <property type="evidence" value="ECO:0007669"/>
    <property type="project" value="UniProtKB-SubCell"/>
</dbReference>
<dbReference type="AlphaFoldDB" id="A0AAJ0FCI8"/>
<evidence type="ECO:0000256" key="6">
    <source>
        <dbReference type="ARBA" id="ARBA00023136"/>
    </source>
</evidence>
<evidence type="ECO:0000256" key="1">
    <source>
        <dbReference type="ARBA" id="ARBA00004141"/>
    </source>
</evidence>
<feature type="transmembrane region" description="Helical" evidence="8">
    <location>
        <begin position="526"/>
        <end position="548"/>
    </location>
</feature>
<comment type="similarity">
    <text evidence="2">Belongs to the ferroportin (FP) (TC 2.A.100) family. SLC40A subfamily.</text>
</comment>
<keyword evidence="5 8" id="KW-1133">Transmembrane helix</keyword>
<organism evidence="9 10">
    <name type="scientific">Phialemonium atrogriseum</name>
    <dbReference type="NCBI Taxonomy" id="1093897"/>
    <lineage>
        <taxon>Eukaryota</taxon>
        <taxon>Fungi</taxon>
        <taxon>Dikarya</taxon>
        <taxon>Ascomycota</taxon>
        <taxon>Pezizomycotina</taxon>
        <taxon>Sordariomycetes</taxon>
        <taxon>Sordariomycetidae</taxon>
        <taxon>Cephalothecales</taxon>
        <taxon>Cephalothecaceae</taxon>
        <taxon>Phialemonium</taxon>
    </lineage>
</organism>
<dbReference type="GO" id="GO:0005381">
    <property type="term" value="F:iron ion transmembrane transporter activity"/>
    <property type="evidence" value="ECO:0007669"/>
    <property type="project" value="InterPro"/>
</dbReference>
<comment type="caution">
    <text evidence="9">The sequence shown here is derived from an EMBL/GenBank/DDBJ whole genome shotgun (WGS) entry which is preliminary data.</text>
</comment>
<feature type="transmembrane region" description="Helical" evidence="8">
    <location>
        <begin position="759"/>
        <end position="781"/>
    </location>
</feature>
<feature type="transmembrane region" description="Helical" evidence="8">
    <location>
        <begin position="369"/>
        <end position="387"/>
    </location>
</feature>
<dbReference type="CDD" id="cd17480">
    <property type="entry name" value="MFS_SLC40A1_like"/>
    <property type="match status" value="1"/>
</dbReference>
<feature type="transmembrane region" description="Helical" evidence="8">
    <location>
        <begin position="418"/>
        <end position="441"/>
    </location>
</feature>
<evidence type="ECO:0000313" key="9">
    <source>
        <dbReference type="EMBL" id="KAK1762162.1"/>
    </source>
</evidence>
<keyword evidence="4 8" id="KW-0812">Transmembrane</keyword>
<dbReference type="PANTHER" id="PTHR11660:SF57">
    <property type="entry name" value="SOLUTE CARRIER FAMILY 40 MEMBER"/>
    <property type="match status" value="1"/>
</dbReference>
<dbReference type="PANTHER" id="PTHR11660">
    <property type="entry name" value="SOLUTE CARRIER FAMILY 40 MEMBER"/>
    <property type="match status" value="1"/>
</dbReference>
<evidence type="ECO:0000256" key="4">
    <source>
        <dbReference type="ARBA" id="ARBA00022692"/>
    </source>
</evidence>
<accession>A0AAJ0FCI8</accession>
<evidence type="ECO:0000256" key="7">
    <source>
        <dbReference type="SAM" id="MobiDB-lite"/>
    </source>
</evidence>